<feature type="domain" description="Phorbol-ester/DAG-type" evidence="15">
    <location>
        <begin position="429"/>
        <end position="478"/>
    </location>
</feature>
<feature type="region of interest" description="Disordered" evidence="13">
    <location>
        <begin position="493"/>
        <end position="525"/>
    </location>
</feature>
<dbReference type="Pfam" id="PF00130">
    <property type="entry name" value="C1_1"/>
    <property type="match status" value="1"/>
</dbReference>
<dbReference type="AlphaFoldDB" id="A0A2B4RDL6"/>
<name>A0A2B4RDL6_STYPI</name>
<dbReference type="SMART" id="SM00326">
    <property type="entry name" value="SH3"/>
    <property type="match status" value="2"/>
</dbReference>
<comment type="subcellular location">
    <subcellularLocation>
        <location evidence="1">Cell membrane</location>
        <location evidence="1">Sarcolemma</location>
        <topology evidence="1">Peripheral membrane protein</topology>
        <orientation evidence="1">Cytoplasmic side</orientation>
    </subcellularLocation>
    <subcellularLocation>
        <location evidence="2">Cytoplasm</location>
    </subcellularLocation>
</comment>
<dbReference type="FunFam" id="3.30.60.20:FF:000022">
    <property type="entry name" value="SH3 and cysteine-rich domain-containing protein 3 isoform 2"/>
    <property type="match status" value="1"/>
</dbReference>
<evidence type="ECO:0000256" key="4">
    <source>
        <dbReference type="ARBA" id="ARBA00022475"/>
    </source>
</evidence>
<gene>
    <name evidence="16" type="primary">STAC</name>
    <name evidence="16" type="ORF">AWC38_SpisGene21380</name>
</gene>
<dbReference type="Gene3D" id="1.20.1270.60">
    <property type="entry name" value="Arfaptin homology (AH) domain/BAR domain"/>
    <property type="match status" value="1"/>
</dbReference>
<dbReference type="Pfam" id="PF25610">
    <property type="entry name" value="HR1_TOCA"/>
    <property type="match status" value="1"/>
</dbReference>
<keyword evidence="8" id="KW-0863">Zinc-finger</keyword>
<dbReference type="PROSITE" id="PS50002">
    <property type="entry name" value="SH3"/>
    <property type="match status" value="2"/>
</dbReference>
<sequence>MSSAREAYLRDLPHPNLNDVLKSNTYSAIKLLKTVGEFSHKVASLKEQLGNQLLSLVESFRKKNLEMKKDRSALSSAFSCWETLLGEYEKQAQDMLKVSSSLVRQVNTPAFEEVIKKKAATKKIFSFRDSGESQIEKADEALQKRHKEYSEACAKLAKLQSAGAEAAKQEHVQTLCHNTHNAYVLQLNCVNNMNGVFYSTTLPQMLDDLQDIHQDVSESLRVAFGDCSKIEKENIVDSVKRLESIESMFQLMNSKADISTFVQANDPGAYSSPEKNFQKPEDNHLLNVTDKRLFLVNATEPVLKRKYIALQIKLRNYDTAIKKDQETVKSMKKLRESYSQNPSYGNAGELEEDLLRQKNELRVKEWLSCVAKEQTKLFTSDVLDKLQVTEDDLQDDEEPNSEDESVTRPVDKRQSVISSKGKKIRKAGQHQFEDHTFKKPKFCFYCKGLIKGLIKQGARCKVCKMSVHHKCRDNVPYCPGDRSTKGQSLRISCTNQQEDDSDDPVYSDVDDVPTPPPHKRALGPTTSLPVYRGNDFYDDVEGMISSSRSKCCVSLYDFNGENDGDLKLSAGDKVQVLNSADENWWEGTSKGKTGFFPASYVQVISATDVILRCLFDFTGQEGDELTIQANQIVVQIRDEGNGWIVGRTGSVEGAFPATYVEKVTNNGPD</sequence>
<feature type="compositionally biased region" description="Acidic residues" evidence="13">
    <location>
        <begin position="497"/>
        <end position="511"/>
    </location>
</feature>
<proteinExistence type="predicted"/>
<feature type="compositionally biased region" description="Acidic residues" evidence="13">
    <location>
        <begin position="390"/>
        <end position="404"/>
    </location>
</feature>
<dbReference type="PANTHER" id="PTHR15135">
    <property type="entry name" value="STAC"/>
    <property type="match status" value="1"/>
</dbReference>
<dbReference type="Pfam" id="PF00018">
    <property type="entry name" value="SH3_1"/>
    <property type="match status" value="1"/>
</dbReference>
<evidence type="ECO:0000256" key="1">
    <source>
        <dbReference type="ARBA" id="ARBA00004278"/>
    </source>
</evidence>
<evidence type="ECO:0000313" key="16">
    <source>
        <dbReference type="EMBL" id="PFX14458.1"/>
    </source>
</evidence>
<keyword evidence="3 12" id="KW-0728">SH3 domain</keyword>
<dbReference type="Pfam" id="PF14604">
    <property type="entry name" value="SH3_9"/>
    <property type="match status" value="1"/>
</dbReference>
<evidence type="ECO:0000256" key="11">
    <source>
        <dbReference type="ARBA" id="ARBA00023136"/>
    </source>
</evidence>
<evidence type="ECO:0000256" key="10">
    <source>
        <dbReference type="ARBA" id="ARBA00023054"/>
    </source>
</evidence>
<dbReference type="InterPro" id="IPR039688">
    <property type="entry name" value="STAC1/2/3"/>
</dbReference>
<protein>
    <submittedName>
        <fullName evidence="16">SH3 and cysteine-rich domain-containing protein</fullName>
    </submittedName>
</protein>
<evidence type="ECO:0000256" key="9">
    <source>
        <dbReference type="ARBA" id="ARBA00022833"/>
    </source>
</evidence>
<dbReference type="SMART" id="SM00109">
    <property type="entry name" value="C1"/>
    <property type="match status" value="1"/>
</dbReference>
<dbReference type="GO" id="GO:0008270">
    <property type="term" value="F:zinc ion binding"/>
    <property type="evidence" value="ECO:0007669"/>
    <property type="project" value="UniProtKB-KW"/>
</dbReference>
<dbReference type="Gene3D" id="2.30.30.40">
    <property type="entry name" value="SH3 Domains"/>
    <property type="match status" value="2"/>
</dbReference>
<evidence type="ECO:0000259" key="15">
    <source>
        <dbReference type="PROSITE" id="PS50081"/>
    </source>
</evidence>
<evidence type="ECO:0000256" key="5">
    <source>
        <dbReference type="ARBA" id="ARBA00022490"/>
    </source>
</evidence>
<keyword evidence="17" id="KW-1185">Reference proteome</keyword>
<feature type="domain" description="SH3" evidence="14">
    <location>
        <begin position="547"/>
        <end position="606"/>
    </location>
</feature>
<keyword evidence="9" id="KW-0862">Zinc</keyword>
<evidence type="ECO:0000256" key="7">
    <source>
        <dbReference type="ARBA" id="ARBA00022737"/>
    </source>
</evidence>
<dbReference type="OrthoDB" id="6250593at2759"/>
<feature type="domain" description="SH3" evidence="14">
    <location>
        <begin position="608"/>
        <end position="665"/>
    </location>
</feature>
<dbReference type="SUPFAM" id="SSF103657">
    <property type="entry name" value="BAR/IMD domain-like"/>
    <property type="match status" value="1"/>
</dbReference>
<dbReference type="Gene3D" id="3.30.60.20">
    <property type="match status" value="1"/>
</dbReference>
<dbReference type="PROSITE" id="PS00479">
    <property type="entry name" value="ZF_DAG_PE_1"/>
    <property type="match status" value="1"/>
</dbReference>
<dbReference type="GO" id="GO:1903078">
    <property type="term" value="P:positive regulation of protein localization to plasma membrane"/>
    <property type="evidence" value="ECO:0007669"/>
    <property type="project" value="TreeGrafter"/>
</dbReference>
<keyword evidence="5" id="KW-0963">Cytoplasm</keyword>
<keyword evidence="10" id="KW-0175">Coiled coil</keyword>
<keyword evidence="6" id="KW-0479">Metal-binding</keyword>
<accession>A0A2B4RDL6</accession>
<dbReference type="InterPro" id="IPR036028">
    <property type="entry name" value="SH3-like_dom_sf"/>
</dbReference>
<keyword evidence="11" id="KW-0472">Membrane</keyword>
<dbReference type="GO" id="GO:0042383">
    <property type="term" value="C:sarcolemma"/>
    <property type="evidence" value="ECO:0007669"/>
    <property type="project" value="UniProtKB-SubCell"/>
</dbReference>
<dbReference type="GO" id="GO:0003009">
    <property type="term" value="P:skeletal muscle contraction"/>
    <property type="evidence" value="ECO:0007669"/>
    <property type="project" value="TreeGrafter"/>
</dbReference>
<keyword evidence="7" id="KW-0677">Repeat</keyword>
<dbReference type="Gene3D" id="6.10.140.470">
    <property type="match status" value="1"/>
</dbReference>
<dbReference type="SUPFAM" id="SSF50044">
    <property type="entry name" value="SH3-domain"/>
    <property type="match status" value="2"/>
</dbReference>
<dbReference type="PROSITE" id="PS50081">
    <property type="entry name" value="ZF_DAG_PE_2"/>
    <property type="match status" value="1"/>
</dbReference>
<evidence type="ECO:0000256" key="8">
    <source>
        <dbReference type="ARBA" id="ARBA00022771"/>
    </source>
</evidence>
<reference evidence="17" key="1">
    <citation type="journal article" date="2017" name="bioRxiv">
        <title>Comparative analysis of the genomes of Stylophora pistillata and Acropora digitifera provides evidence for extensive differences between species of corals.</title>
        <authorList>
            <person name="Voolstra C.R."/>
            <person name="Li Y."/>
            <person name="Liew Y.J."/>
            <person name="Baumgarten S."/>
            <person name="Zoccola D."/>
            <person name="Flot J.-F."/>
            <person name="Tambutte S."/>
            <person name="Allemand D."/>
            <person name="Aranda M."/>
        </authorList>
    </citation>
    <scope>NUCLEOTIDE SEQUENCE [LARGE SCALE GENOMIC DNA]</scope>
</reference>
<keyword evidence="4" id="KW-1003">Cell membrane</keyword>
<dbReference type="SUPFAM" id="SSF57889">
    <property type="entry name" value="Cysteine-rich domain"/>
    <property type="match status" value="1"/>
</dbReference>
<evidence type="ECO:0000259" key="14">
    <source>
        <dbReference type="PROSITE" id="PS50002"/>
    </source>
</evidence>
<dbReference type="STRING" id="50429.A0A2B4RDL6"/>
<dbReference type="InterPro" id="IPR027267">
    <property type="entry name" value="AH/BAR_dom_sf"/>
</dbReference>
<dbReference type="InterPro" id="IPR057870">
    <property type="entry name" value="HR1_TOCA"/>
</dbReference>
<dbReference type="PRINTS" id="PR00452">
    <property type="entry name" value="SH3DOMAIN"/>
</dbReference>
<dbReference type="InterPro" id="IPR002219">
    <property type="entry name" value="PKC_DAG/PE"/>
</dbReference>
<dbReference type="EMBL" id="LSMT01000777">
    <property type="protein sequence ID" value="PFX14458.1"/>
    <property type="molecule type" value="Genomic_DNA"/>
</dbReference>
<organism evidence="16 17">
    <name type="scientific">Stylophora pistillata</name>
    <name type="common">Smooth cauliflower coral</name>
    <dbReference type="NCBI Taxonomy" id="50429"/>
    <lineage>
        <taxon>Eukaryota</taxon>
        <taxon>Metazoa</taxon>
        <taxon>Cnidaria</taxon>
        <taxon>Anthozoa</taxon>
        <taxon>Hexacorallia</taxon>
        <taxon>Scleractinia</taxon>
        <taxon>Astrocoeniina</taxon>
        <taxon>Pocilloporidae</taxon>
        <taxon>Stylophora</taxon>
    </lineage>
</organism>
<evidence type="ECO:0000313" key="17">
    <source>
        <dbReference type="Proteomes" id="UP000225706"/>
    </source>
</evidence>
<evidence type="ECO:0000256" key="2">
    <source>
        <dbReference type="ARBA" id="ARBA00004496"/>
    </source>
</evidence>
<dbReference type="CDD" id="cd20817">
    <property type="entry name" value="C1_Stac"/>
    <property type="match status" value="1"/>
</dbReference>
<evidence type="ECO:0000256" key="6">
    <source>
        <dbReference type="ARBA" id="ARBA00022723"/>
    </source>
</evidence>
<dbReference type="InterPro" id="IPR001452">
    <property type="entry name" value="SH3_domain"/>
</dbReference>
<evidence type="ECO:0000256" key="13">
    <source>
        <dbReference type="SAM" id="MobiDB-lite"/>
    </source>
</evidence>
<feature type="compositionally biased region" description="Basic and acidic residues" evidence="13">
    <location>
        <begin position="405"/>
        <end position="414"/>
    </location>
</feature>
<feature type="region of interest" description="Disordered" evidence="13">
    <location>
        <begin position="390"/>
        <end position="424"/>
    </location>
</feature>
<dbReference type="PANTHER" id="PTHR15135:SF7">
    <property type="entry name" value="STAC-LIKE, ISOFORM J"/>
    <property type="match status" value="1"/>
</dbReference>
<dbReference type="Proteomes" id="UP000225706">
    <property type="component" value="Unassembled WGS sequence"/>
</dbReference>
<evidence type="ECO:0000256" key="3">
    <source>
        <dbReference type="ARBA" id="ARBA00022443"/>
    </source>
</evidence>
<dbReference type="GO" id="GO:0005737">
    <property type="term" value="C:cytoplasm"/>
    <property type="evidence" value="ECO:0007669"/>
    <property type="project" value="UniProtKB-SubCell"/>
</dbReference>
<comment type="caution">
    <text evidence="16">The sequence shown here is derived from an EMBL/GenBank/DDBJ whole genome shotgun (WGS) entry which is preliminary data.</text>
</comment>
<dbReference type="InterPro" id="IPR046349">
    <property type="entry name" value="C1-like_sf"/>
</dbReference>
<evidence type="ECO:0000256" key="12">
    <source>
        <dbReference type="PROSITE-ProRule" id="PRU00192"/>
    </source>
</evidence>